<reference evidence="2 3" key="1">
    <citation type="submission" date="2021-07" db="EMBL/GenBank/DDBJ databases">
        <title>The draft genome sequence of Sphingomicrobium sp. B8.</title>
        <authorList>
            <person name="Mu L."/>
        </authorList>
    </citation>
    <scope>NUCLEOTIDE SEQUENCE [LARGE SCALE GENOMIC DNA]</scope>
    <source>
        <strain evidence="2 3">B8</strain>
    </source>
</reference>
<keyword evidence="3" id="KW-1185">Reference proteome</keyword>
<protein>
    <submittedName>
        <fullName evidence="2">Cryptochrome/photolyase family protein</fullName>
    </submittedName>
</protein>
<proteinExistence type="predicted"/>
<sequence>MATLIPVLGDQLSLDLSSLDVEDRSDCIVLMMEVWDEATYVRHHQQKIALIFSAMRHFAEELREGGYEVDYVKLDDDDNSGSFTGEVERALARHDIDAIRITEAGEYRVMDAIEGWSDTFELPVDIRPDTRFVCSLDEFTAWAQSRDGGLRMEYFYRDMRRKTGLLMDGDEPVEGRWNFDHENRDSADPDTDFPPRPTFEPDAITRDVMDLVASRFGNHFGDLESFTWPVTAAEAKDALEQFLDHRLPCFGATQDAMLTGEDFLNHALLSTSINLGLLDPLYVCERAERRYNDGKVPIEAAEGFIRQIIGWREYIRGIYWWEGEGYGEENYFDAKRDLPDFYWTGETDMHCMAEAVRATREHAYAHHIQRLMVLGNFALLAGIEPRQVQDWYLVVYADAYEWVEMPNVVGMALFADGGAMASKPYAASGNYINKMSDYCSSCRYNVSKKTGEDACPFNALYWHFLDRHRDKLSSNHRLGRIYSNWDRMDDARRQEYRDSADAFLKTLTPPQEPWAR</sequence>
<dbReference type="InterPro" id="IPR007357">
    <property type="entry name" value="PhrB-like"/>
</dbReference>
<dbReference type="EMBL" id="JAHVAH010000001">
    <property type="protein sequence ID" value="MBW0145450.1"/>
    <property type="molecule type" value="Genomic_DNA"/>
</dbReference>
<organism evidence="2 3">
    <name type="scientific">Sphingomicrobium clamense</name>
    <dbReference type="NCBI Taxonomy" id="2851013"/>
    <lineage>
        <taxon>Bacteria</taxon>
        <taxon>Pseudomonadati</taxon>
        <taxon>Pseudomonadota</taxon>
        <taxon>Alphaproteobacteria</taxon>
        <taxon>Sphingomonadales</taxon>
        <taxon>Sphingomonadaceae</taxon>
        <taxon>Sphingomicrobium</taxon>
    </lineage>
</organism>
<dbReference type="InterPro" id="IPR052551">
    <property type="entry name" value="UV-DNA_repair_photolyase"/>
</dbReference>
<evidence type="ECO:0000313" key="3">
    <source>
        <dbReference type="Proteomes" id="UP000698028"/>
    </source>
</evidence>
<dbReference type="RefSeq" id="WP_218633352.1">
    <property type="nucleotide sequence ID" value="NZ_JAHVAH010000001.1"/>
</dbReference>
<dbReference type="PANTHER" id="PTHR38657:SF1">
    <property type="entry name" value="SLR1343 PROTEIN"/>
    <property type="match status" value="1"/>
</dbReference>
<evidence type="ECO:0000313" key="2">
    <source>
        <dbReference type="EMBL" id="MBW0145450.1"/>
    </source>
</evidence>
<dbReference type="Pfam" id="PF04244">
    <property type="entry name" value="DPRP"/>
    <property type="match status" value="1"/>
</dbReference>
<dbReference type="Proteomes" id="UP000698028">
    <property type="component" value="Unassembled WGS sequence"/>
</dbReference>
<gene>
    <name evidence="2" type="ORF">KTQ36_09100</name>
</gene>
<dbReference type="PANTHER" id="PTHR38657">
    <property type="entry name" value="SLR1343 PROTEIN"/>
    <property type="match status" value="1"/>
</dbReference>
<name>A0ABS6V7A3_9SPHN</name>
<evidence type="ECO:0000256" key="1">
    <source>
        <dbReference type="SAM" id="MobiDB-lite"/>
    </source>
</evidence>
<feature type="region of interest" description="Disordered" evidence="1">
    <location>
        <begin position="179"/>
        <end position="199"/>
    </location>
</feature>
<accession>A0ABS6V7A3</accession>
<comment type="caution">
    <text evidence="2">The sequence shown here is derived from an EMBL/GenBank/DDBJ whole genome shotgun (WGS) entry which is preliminary data.</text>
</comment>